<evidence type="ECO:0000313" key="1">
    <source>
        <dbReference type="EMBL" id="CAA7406739.1"/>
    </source>
</evidence>
<keyword evidence="2" id="KW-1185">Reference proteome</keyword>
<reference evidence="1" key="1">
    <citation type="submission" date="2020-02" db="EMBL/GenBank/DDBJ databases">
        <authorList>
            <person name="Scholz U."/>
            <person name="Mascher M."/>
            <person name="Fiebig A."/>
        </authorList>
    </citation>
    <scope>NUCLEOTIDE SEQUENCE</scope>
</reference>
<dbReference type="AlphaFoldDB" id="A0A7I8L9R7"/>
<evidence type="ECO:0000313" key="2">
    <source>
        <dbReference type="Proteomes" id="UP000663760"/>
    </source>
</evidence>
<protein>
    <submittedName>
        <fullName evidence="1">Uncharacterized protein</fullName>
    </submittedName>
</protein>
<proteinExistence type="predicted"/>
<gene>
    <name evidence="1" type="ORF">SI8410_13017417</name>
</gene>
<accession>A0A7I8L9R7</accession>
<dbReference type="Proteomes" id="UP000663760">
    <property type="component" value="Chromosome 13"/>
</dbReference>
<organism evidence="1 2">
    <name type="scientific">Spirodela intermedia</name>
    <name type="common">Intermediate duckweed</name>
    <dbReference type="NCBI Taxonomy" id="51605"/>
    <lineage>
        <taxon>Eukaryota</taxon>
        <taxon>Viridiplantae</taxon>
        <taxon>Streptophyta</taxon>
        <taxon>Embryophyta</taxon>
        <taxon>Tracheophyta</taxon>
        <taxon>Spermatophyta</taxon>
        <taxon>Magnoliopsida</taxon>
        <taxon>Liliopsida</taxon>
        <taxon>Araceae</taxon>
        <taxon>Lemnoideae</taxon>
        <taxon>Spirodela</taxon>
    </lineage>
</organism>
<sequence>MVNNEVTHNFLVINEIIQFGLMLSPKDDHIKTINLTARTQIRTI</sequence>
<name>A0A7I8L9R7_SPIIN</name>
<dbReference type="EMBL" id="LR746276">
    <property type="protein sequence ID" value="CAA7406739.1"/>
    <property type="molecule type" value="Genomic_DNA"/>
</dbReference>